<organism evidence="1 2">
    <name type="scientific">Paenibacillus rhizophilus</name>
    <dbReference type="NCBI Taxonomy" id="1850366"/>
    <lineage>
        <taxon>Bacteria</taxon>
        <taxon>Bacillati</taxon>
        <taxon>Bacillota</taxon>
        <taxon>Bacilli</taxon>
        <taxon>Bacillales</taxon>
        <taxon>Paenibacillaceae</taxon>
        <taxon>Paenibacillus</taxon>
    </lineage>
</organism>
<dbReference type="Proteomes" id="UP000282529">
    <property type="component" value="Unassembled WGS sequence"/>
</dbReference>
<proteinExistence type="predicted"/>
<dbReference type="EMBL" id="RQPI01000009">
    <property type="protein sequence ID" value="RQW10386.1"/>
    <property type="molecule type" value="Genomic_DNA"/>
</dbReference>
<name>A0A3N9PYV7_9BACL</name>
<dbReference type="RefSeq" id="WP_124696570.1">
    <property type="nucleotide sequence ID" value="NZ_JBHUFE010000036.1"/>
</dbReference>
<sequence>MIYLKTEVDGVEREIEIYYDEIFTRCFKCGKELPVDREMIIGMLKDGCSFADTSFSCLVHLVPND</sequence>
<dbReference type="OrthoDB" id="1666638at2"/>
<reference evidence="1 2" key="1">
    <citation type="submission" date="2018-11" db="EMBL/GenBank/DDBJ databases">
        <title>Genome sequence of strain 7197.</title>
        <authorList>
            <person name="Gao J."/>
            <person name="Sun J."/>
        </authorList>
    </citation>
    <scope>NUCLEOTIDE SEQUENCE [LARGE SCALE GENOMIC DNA]</scope>
    <source>
        <strain evidence="1 2">7197</strain>
    </source>
</reference>
<accession>A0A3N9PYV7</accession>
<comment type="caution">
    <text evidence="1">The sequence shown here is derived from an EMBL/GenBank/DDBJ whole genome shotgun (WGS) entry which is preliminary data.</text>
</comment>
<keyword evidence="2" id="KW-1185">Reference proteome</keyword>
<dbReference type="AlphaFoldDB" id="A0A3N9PYV7"/>
<evidence type="ECO:0000313" key="1">
    <source>
        <dbReference type="EMBL" id="RQW10386.1"/>
    </source>
</evidence>
<evidence type="ECO:0000313" key="2">
    <source>
        <dbReference type="Proteomes" id="UP000282529"/>
    </source>
</evidence>
<gene>
    <name evidence="1" type="ORF">EH198_16345</name>
</gene>
<protein>
    <submittedName>
        <fullName evidence="1">Uncharacterized protein</fullName>
    </submittedName>
</protein>